<dbReference type="VEuPathDB" id="FungiDB:MELLADRAFT_106817"/>
<dbReference type="OrthoDB" id="10419479at2759"/>
<reference evidence="2" key="1">
    <citation type="journal article" date="2011" name="Proc. Natl. Acad. Sci. U.S.A.">
        <title>Obligate biotrophy features unraveled by the genomic analysis of rust fungi.</title>
        <authorList>
            <person name="Duplessis S."/>
            <person name="Cuomo C.A."/>
            <person name="Lin Y.-C."/>
            <person name="Aerts A."/>
            <person name="Tisserant E."/>
            <person name="Veneault-Fourrey C."/>
            <person name="Joly D.L."/>
            <person name="Hacquard S."/>
            <person name="Amselem J."/>
            <person name="Cantarel B.L."/>
            <person name="Chiu R."/>
            <person name="Coutinho P.M."/>
            <person name="Feau N."/>
            <person name="Field M."/>
            <person name="Frey P."/>
            <person name="Gelhaye E."/>
            <person name="Goldberg J."/>
            <person name="Grabherr M.G."/>
            <person name="Kodira C.D."/>
            <person name="Kohler A."/>
            <person name="Kuees U."/>
            <person name="Lindquist E.A."/>
            <person name="Lucas S.M."/>
            <person name="Mago R."/>
            <person name="Mauceli E."/>
            <person name="Morin E."/>
            <person name="Murat C."/>
            <person name="Pangilinan J.L."/>
            <person name="Park R."/>
            <person name="Pearson M."/>
            <person name="Quesneville H."/>
            <person name="Rouhier N."/>
            <person name="Sakthikumar S."/>
            <person name="Salamov A.A."/>
            <person name="Schmutz J."/>
            <person name="Selles B."/>
            <person name="Shapiro H."/>
            <person name="Tanguay P."/>
            <person name="Tuskan G.A."/>
            <person name="Henrissat B."/>
            <person name="Van de Peer Y."/>
            <person name="Rouze P."/>
            <person name="Ellis J.G."/>
            <person name="Dodds P.N."/>
            <person name="Schein J.E."/>
            <person name="Zhong S."/>
            <person name="Hamelin R.C."/>
            <person name="Grigoriev I.V."/>
            <person name="Szabo L.J."/>
            <person name="Martin F."/>
        </authorList>
    </citation>
    <scope>NUCLEOTIDE SEQUENCE [LARGE SCALE GENOMIC DNA]</scope>
    <source>
        <strain evidence="2">98AG31 / pathotype 3-4-7</strain>
    </source>
</reference>
<keyword evidence="2" id="KW-1185">Reference proteome</keyword>
<dbReference type="RefSeq" id="XP_007410391.1">
    <property type="nucleotide sequence ID" value="XM_007410329.1"/>
</dbReference>
<dbReference type="EMBL" id="GL883109">
    <property type="protein sequence ID" value="EGG06153.1"/>
    <property type="molecule type" value="Genomic_DNA"/>
</dbReference>
<dbReference type="AlphaFoldDB" id="F4RMR1"/>
<dbReference type="InParanoid" id="F4RMR1"/>
<dbReference type="KEGG" id="mlr:MELLADRAFT_106817"/>
<evidence type="ECO:0000313" key="2">
    <source>
        <dbReference type="Proteomes" id="UP000001072"/>
    </source>
</evidence>
<evidence type="ECO:0000313" key="1">
    <source>
        <dbReference type="EMBL" id="EGG06153.1"/>
    </source>
</evidence>
<organism evidence="2">
    <name type="scientific">Melampsora larici-populina (strain 98AG31 / pathotype 3-4-7)</name>
    <name type="common">Poplar leaf rust fungus</name>
    <dbReference type="NCBI Taxonomy" id="747676"/>
    <lineage>
        <taxon>Eukaryota</taxon>
        <taxon>Fungi</taxon>
        <taxon>Dikarya</taxon>
        <taxon>Basidiomycota</taxon>
        <taxon>Pucciniomycotina</taxon>
        <taxon>Pucciniomycetes</taxon>
        <taxon>Pucciniales</taxon>
        <taxon>Melampsoraceae</taxon>
        <taxon>Melampsora</taxon>
    </lineage>
</organism>
<name>F4RMR1_MELLP</name>
<dbReference type="Proteomes" id="UP000001072">
    <property type="component" value="Unassembled WGS sequence"/>
</dbReference>
<dbReference type="GeneID" id="18922995"/>
<proteinExistence type="predicted"/>
<dbReference type="HOGENOM" id="CLU_1731891_0_0_1"/>
<gene>
    <name evidence="1" type="ORF">MELLADRAFT_106817</name>
</gene>
<sequence length="151" mass="16604">MGCIAPRPDWVANRLGNGRLSHMLSNYWPVRAFNIAMNGGFPKADRSLSTEFGDTDNLIGASQDLKKVTSAVKPDDLSAQSLKTKHLTLSILTAPLSPERYNATLGRDIEGEQSGLEKLSAGVHQDSQEEYCMTREGAMRKTRGSKFTNLF</sequence>
<accession>F4RMR1</accession>
<protein>
    <submittedName>
        <fullName evidence="1">Uncharacterized protein</fullName>
    </submittedName>
</protein>